<accession>A0A410G9W2</accession>
<dbReference type="AlphaFoldDB" id="A0A410G9W2"/>
<keyword evidence="4" id="KW-1185">Reference proteome</keyword>
<feature type="signal peptide" evidence="2">
    <location>
        <begin position="1"/>
        <end position="15"/>
    </location>
</feature>
<protein>
    <recommendedName>
        <fullName evidence="5">Lysozyme inhibitor LprI N-terminal domain-containing protein</fullName>
    </recommendedName>
</protein>
<evidence type="ECO:0000256" key="1">
    <source>
        <dbReference type="SAM" id="MobiDB-lite"/>
    </source>
</evidence>
<evidence type="ECO:0008006" key="5">
    <source>
        <dbReference type="Google" id="ProtNLM"/>
    </source>
</evidence>
<dbReference type="Proteomes" id="UP000283474">
    <property type="component" value="Chromosome"/>
</dbReference>
<feature type="region of interest" description="Disordered" evidence="1">
    <location>
        <begin position="124"/>
        <end position="188"/>
    </location>
</feature>
<sequence length="188" mass="19099">MIALSALLCAPAAFAASSSPGTEADIEARYRLDVERCNTGQTHQDKATCLREAGAAREEAQRNRLTHGNEAYAQNQRERCNALPINEREDCLLQMSGASTQTQGSVEGGGVLRQTTITVPAAPATSTGAAQGTMPGATAPGITTTPANPPSLPAPALAPNPPPVVPAPSLAPTSQPSPAVVPGTGLAK</sequence>
<dbReference type="EMBL" id="CP022987">
    <property type="protein sequence ID" value="QAA92995.1"/>
    <property type="molecule type" value="Genomic_DNA"/>
</dbReference>
<organism evidence="3 4">
    <name type="scientific">Pollutimonas thiosulfatoxidans</name>
    <dbReference type="NCBI Taxonomy" id="2028345"/>
    <lineage>
        <taxon>Bacteria</taxon>
        <taxon>Pseudomonadati</taxon>
        <taxon>Pseudomonadota</taxon>
        <taxon>Betaproteobacteria</taxon>
        <taxon>Burkholderiales</taxon>
        <taxon>Alcaligenaceae</taxon>
        <taxon>Pollutimonas</taxon>
    </lineage>
</organism>
<reference evidence="3 4" key="1">
    <citation type="submission" date="2017-08" db="EMBL/GenBank/DDBJ databases">
        <authorList>
            <person name="Park S.-J."/>
            <person name="Kim H."/>
        </authorList>
    </citation>
    <scope>NUCLEOTIDE SEQUENCE [LARGE SCALE GENOMIC DNA]</scope>
    <source>
        <strain evidence="4">ye3</strain>
    </source>
</reference>
<feature type="compositionally biased region" description="Pro residues" evidence="1">
    <location>
        <begin position="147"/>
        <end position="166"/>
    </location>
</feature>
<feature type="compositionally biased region" description="Low complexity" evidence="1">
    <location>
        <begin position="132"/>
        <end position="146"/>
    </location>
</feature>
<gene>
    <name evidence="3" type="ORF">CKA81_03410</name>
</gene>
<evidence type="ECO:0000313" key="3">
    <source>
        <dbReference type="EMBL" id="QAA92995.1"/>
    </source>
</evidence>
<feature type="chain" id="PRO_5018995503" description="Lysozyme inhibitor LprI N-terminal domain-containing protein" evidence="2">
    <location>
        <begin position="16"/>
        <end position="188"/>
    </location>
</feature>
<evidence type="ECO:0000256" key="2">
    <source>
        <dbReference type="SAM" id="SignalP"/>
    </source>
</evidence>
<evidence type="ECO:0000313" key="4">
    <source>
        <dbReference type="Proteomes" id="UP000283474"/>
    </source>
</evidence>
<dbReference type="KEGG" id="pus:CKA81_03410"/>
<proteinExistence type="predicted"/>
<name>A0A410G9W2_9BURK</name>
<keyword evidence="2" id="KW-0732">Signal</keyword>